<evidence type="ECO:0000256" key="7">
    <source>
        <dbReference type="PIRSR" id="PIRSR602386-1"/>
    </source>
</evidence>
<dbReference type="NCBIfam" id="TIGR03102">
    <property type="entry name" value="halo_cynanin"/>
    <property type="match status" value="2"/>
</dbReference>
<evidence type="ECO:0000256" key="5">
    <source>
        <dbReference type="ARBA" id="ARBA00022982"/>
    </source>
</evidence>
<dbReference type="AlphaFoldDB" id="A0A643K4J6"/>
<dbReference type="SUPFAM" id="SSF49503">
    <property type="entry name" value="Cupredoxins"/>
    <property type="match status" value="2"/>
</dbReference>
<proteinExistence type="predicted"/>
<comment type="caution">
    <text evidence="10">The sequence shown here is derived from an EMBL/GenBank/DDBJ whole genome shotgun (WGS) entry which is preliminary data.</text>
</comment>
<evidence type="ECO:0000256" key="8">
    <source>
        <dbReference type="SAM" id="Phobius"/>
    </source>
</evidence>
<evidence type="ECO:0000256" key="1">
    <source>
        <dbReference type="ARBA" id="ARBA00004418"/>
    </source>
</evidence>
<protein>
    <submittedName>
        <fullName evidence="10">Halocyanin domain-containing protein</fullName>
    </submittedName>
</protein>
<keyword evidence="8" id="KW-0472">Membrane</keyword>
<dbReference type="InterPro" id="IPR008972">
    <property type="entry name" value="Cupredoxin"/>
</dbReference>
<feature type="binding site" evidence="7">
    <location>
        <position position="273"/>
    </location>
    <ligand>
        <name>Cu cation</name>
        <dbReference type="ChEBI" id="CHEBI:23378"/>
    </ligand>
</feature>
<dbReference type="PROSITE" id="PS51318">
    <property type="entry name" value="TAT"/>
    <property type="match status" value="1"/>
</dbReference>
<dbReference type="InterPro" id="IPR000923">
    <property type="entry name" value="BlueCu_1"/>
</dbReference>
<dbReference type="EMBL" id="VZUS01000001">
    <property type="protein sequence ID" value="KAB1188005.1"/>
    <property type="molecule type" value="Genomic_DNA"/>
</dbReference>
<evidence type="ECO:0000256" key="4">
    <source>
        <dbReference type="ARBA" id="ARBA00022764"/>
    </source>
</evidence>
<feature type="binding site" evidence="7">
    <location>
        <position position="278"/>
    </location>
    <ligand>
        <name>Cu cation</name>
        <dbReference type="ChEBI" id="CHEBI:23378"/>
    </ligand>
</feature>
<dbReference type="PRINTS" id="PR00155">
    <property type="entry name" value="AMICYANIN"/>
</dbReference>
<feature type="binding site" evidence="7">
    <location>
        <position position="270"/>
    </location>
    <ligand>
        <name>Cu cation</name>
        <dbReference type="ChEBI" id="CHEBI:23378"/>
    </ligand>
</feature>
<organism evidence="10">
    <name type="scientific">Haloferax sp. CBA1149</name>
    <dbReference type="NCBI Taxonomy" id="2650753"/>
    <lineage>
        <taxon>Archaea</taxon>
        <taxon>Methanobacteriati</taxon>
        <taxon>Methanobacteriota</taxon>
        <taxon>Stenosarchaea group</taxon>
        <taxon>Halobacteria</taxon>
        <taxon>Halobacteriales</taxon>
        <taxon>Haloferacaceae</taxon>
        <taxon>Haloferax</taxon>
    </lineage>
</organism>
<evidence type="ECO:0000313" key="10">
    <source>
        <dbReference type="EMBL" id="KAB1188005.1"/>
    </source>
</evidence>
<dbReference type="PANTHER" id="PTHR36507">
    <property type="entry name" value="BLL1555 PROTEIN"/>
    <property type="match status" value="1"/>
</dbReference>
<feature type="binding site" evidence="7">
    <location>
        <position position="235"/>
    </location>
    <ligand>
        <name>Cu cation</name>
        <dbReference type="ChEBI" id="CHEBI:23378"/>
    </ligand>
</feature>
<keyword evidence="3 7" id="KW-0479">Metal-binding</keyword>
<comment type="subcellular location">
    <subcellularLocation>
        <location evidence="1">Periplasm</location>
    </subcellularLocation>
</comment>
<dbReference type="InterPro" id="IPR052721">
    <property type="entry name" value="ET_Amicyanin"/>
</dbReference>
<evidence type="ECO:0000256" key="6">
    <source>
        <dbReference type="ARBA" id="ARBA00023008"/>
    </source>
</evidence>
<dbReference type="GO" id="GO:0005507">
    <property type="term" value="F:copper ion binding"/>
    <property type="evidence" value="ECO:0007669"/>
    <property type="project" value="InterPro"/>
</dbReference>
<dbReference type="InterPro" id="IPR006311">
    <property type="entry name" value="TAT_signal"/>
</dbReference>
<sequence>MYDSMSSNRSEPVVDRRTFMRTTAATAVTLGAVGTLPTARAQTEIEFESWFEGVENYRGVVDMTGESTVTVAVGAEGNGGGFAFEPAAVRIDPGTTVVWEWTGDGGLHNVVAEDGAYESELLSVVGETFDHTFDGEGVSYYACTPHETIGMRAAIVVGNVLVGSSVSSFPEPDFGTWFDDVDNYAGTVDATGLTEVTISVGSAGNGGNFAFEPAAVRIDPGTTVIWEWTGQGGTHNVVATDGTFESELLTEQGESFALEFDGDGISQYVCEPHAGLGMKGAVVVGAGGQYETTLTPLGMAVVGGAALIFGIPFVYALYSHYKELGDQATIAAAKQAARTPENVVVDTETSP</sequence>
<evidence type="ECO:0000256" key="2">
    <source>
        <dbReference type="ARBA" id="ARBA00022448"/>
    </source>
</evidence>
<keyword evidence="2" id="KW-0813">Transport</keyword>
<dbReference type="Pfam" id="PF00127">
    <property type="entry name" value="Copper-bind"/>
    <property type="match status" value="2"/>
</dbReference>
<feature type="domain" description="Blue (type 1) copper" evidence="9">
    <location>
        <begin position="203"/>
        <end position="284"/>
    </location>
</feature>
<name>A0A643K4J6_9EURY</name>
<evidence type="ECO:0000256" key="3">
    <source>
        <dbReference type="ARBA" id="ARBA00022723"/>
    </source>
</evidence>
<keyword evidence="8" id="KW-1133">Transmembrane helix</keyword>
<dbReference type="Gene3D" id="2.60.40.420">
    <property type="entry name" value="Cupredoxins - blue copper proteins"/>
    <property type="match status" value="2"/>
</dbReference>
<accession>A0A643K4J6</accession>
<dbReference type="GO" id="GO:0042597">
    <property type="term" value="C:periplasmic space"/>
    <property type="evidence" value="ECO:0007669"/>
    <property type="project" value="UniProtKB-SubCell"/>
</dbReference>
<dbReference type="CDD" id="cd04220">
    <property type="entry name" value="Halocyanin"/>
    <property type="match status" value="2"/>
</dbReference>
<keyword evidence="8" id="KW-0812">Transmembrane</keyword>
<comment type="cofactor">
    <cofactor evidence="7">
        <name>Cu cation</name>
        <dbReference type="ChEBI" id="CHEBI:23378"/>
    </cofactor>
    <text evidence="7">Binds 1 copper ion per subunit.</text>
</comment>
<keyword evidence="5" id="KW-0249">Electron transport</keyword>
<dbReference type="InterPro" id="IPR002386">
    <property type="entry name" value="Amicyanin/Pseudoazurin"/>
</dbReference>
<dbReference type="InterPro" id="IPR028871">
    <property type="entry name" value="BlueCu_1_BS"/>
</dbReference>
<feature type="domain" description="Blue (type 1) copper" evidence="9">
    <location>
        <begin position="74"/>
        <end position="157"/>
    </location>
</feature>
<dbReference type="PROSITE" id="PS00196">
    <property type="entry name" value="COPPER_BLUE"/>
    <property type="match status" value="2"/>
</dbReference>
<feature type="transmembrane region" description="Helical" evidence="8">
    <location>
        <begin position="297"/>
        <end position="318"/>
    </location>
</feature>
<gene>
    <name evidence="10" type="ORF">Hfx1149_08145</name>
</gene>
<dbReference type="GO" id="GO:0009055">
    <property type="term" value="F:electron transfer activity"/>
    <property type="evidence" value="ECO:0007669"/>
    <property type="project" value="InterPro"/>
</dbReference>
<keyword evidence="4" id="KW-0574">Periplasm</keyword>
<reference evidence="10" key="1">
    <citation type="submission" date="2019-09" db="EMBL/GenBank/DDBJ databases">
        <title>Genomic analysis of Haloferax sp. CBA1149.</title>
        <authorList>
            <person name="Roh S.W."/>
        </authorList>
    </citation>
    <scope>NUCLEOTIDE SEQUENCE</scope>
    <source>
        <strain evidence="10">CBA1149</strain>
    </source>
</reference>
<dbReference type="InterPro" id="IPR017533">
    <property type="entry name" value="Halocyanin"/>
</dbReference>
<evidence type="ECO:0000259" key="9">
    <source>
        <dbReference type="Pfam" id="PF00127"/>
    </source>
</evidence>
<keyword evidence="6 7" id="KW-0186">Copper</keyword>
<dbReference type="PANTHER" id="PTHR36507:SF1">
    <property type="entry name" value="BLL1555 PROTEIN"/>
    <property type="match status" value="1"/>
</dbReference>